<evidence type="ECO:0000256" key="7">
    <source>
        <dbReference type="ARBA" id="ARBA00023145"/>
    </source>
</evidence>
<keyword evidence="14" id="KW-1185">Reference proteome</keyword>
<dbReference type="GO" id="GO:0004175">
    <property type="term" value="F:endopeptidase activity"/>
    <property type="evidence" value="ECO:0007669"/>
    <property type="project" value="UniProtKB-ARBA"/>
</dbReference>
<proteinExistence type="inferred from homology"/>
<accession>A0ABD1D6H6</accession>
<evidence type="ECO:0000256" key="2">
    <source>
        <dbReference type="ARBA" id="ARBA00022525"/>
    </source>
</evidence>
<evidence type="ECO:0000256" key="10">
    <source>
        <dbReference type="RuleBase" id="RU363034"/>
    </source>
</evidence>
<evidence type="ECO:0000256" key="4">
    <source>
        <dbReference type="ARBA" id="ARBA00022757"/>
    </source>
</evidence>
<dbReference type="AlphaFoldDB" id="A0ABD1D6H6"/>
<dbReference type="PANTHER" id="PTHR24260:SF147">
    <property type="entry name" value="EG:BACR7A4.3 PROTEIN-RELATED"/>
    <property type="match status" value="1"/>
</dbReference>
<keyword evidence="2" id="KW-0964">Secreted</keyword>
<dbReference type="GO" id="GO:0008236">
    <property type="term" value="F:serine-type peptidase activity"/>
    <property type="evidence" value="ECO:0007669"/>
    <property type="project" value="UniProtKB-KW"/>
</dbReference>
<evidence type="ECO:0000256" key="9">
    <source>
        <dbReference type="ARBA" id="ARBA00024195"/>
    </source>
</evidence>
<dbReference type="InterPro" id="IPR051333">
    <property type="entry name" value="CLIP_Serine_Protease"/>
</dbReference>
<dbReference type="Proteomes" id="UP001562425">
    <property type="component" value="Unassembled WGS sequence"/>
</dbReference>
<evidence type="ECO:0000256" key="1">
    <source>
        <dbReference type="ARBA" id="ARBA00004613"/>
    </source>
</evidence>
<dbReference type="InterPro" id="IPR009003">
    <property type="entry name" value="Peptidase_S1_PA"/>
</dbReference>
<comment type="similarity">
    <text evidence="9">Belongs to the peptidase S1 family. CLIP subfamily.</text>
</comment>
<feature type="domain" description="Peptidase S1" evidence="12">
    <location>
        <begin position="124"/>
        <end position="374"/>
    </location>
</feature>
<evidence type="ECO:0000256" key="3">
    <source>
        <dbReference type="ARBA" id="ARBA00022670"/>
    </source>
</evidence>
<keyword evidence="5 10" id="KW-0378">Hydrolase</keyword>
<evidence type="ECO:0000313" key="14">
    <source>
        <dbReference type="Proteomes" id="UP001562425"/>
    </source>
</evidence>
<keyword evidence="4" id="KW-0222">Digestion</keyword>
<protein>
    <recommendedName>
        <fullName evidence="12">Peptidase S1 domain-containing protein</fullName>
    </recommendedName>
</protein>
<dbReference type="PROSITE" id="PS00134">
    <property type="entry name" value="TRYPSIN_HIS"/>
    <property type="match status" value="1"/>
</dbReference>
<sequence length="375" mass="41153">MLLYAFSSFLLIQLAIGLEEGDRCSINGQNGVCLVRANCPEYAQMKQLGVRPRICAYKTGPREPIICCPALASGNDRRNVRRSEQYCDQYRKLASTEIFVGPLTPGAELNRHLVPQCDESLGLIVGGQESLPGEFPHMAVLGWSECGDDRDPEFRCGGSLISDRYVLTAGHCVRTTKANVVNVVRLGDHHLYERGDGMREVTLGIEAIVVHPEYRPSESRYNDIALVRLNQTVTFGTNIRPACLWPTNQLNETRVVAIGYGDTEDYGSPSSVLMKVGLEVLPNDLCRGLYAEERKLPQAIADSQLCARSPVHEQPKDTCRGDSGGPLQVTLTGHRCLYYLVGITSFGKGCGAAGTAGVYTRVAAYLEWIEGIVWP</sequence>
<keyword evidence="7" id="KW-0865">Zymogen</keyword>
<dbReference type="FunFam" id="2.40.10.10:FF:000047">
    <property type="entry name" value="Trypsin eta"/>
    <property type="match status" value="1"/>
</dbReference>
<dbReference type="GO" id="GO:0007586">
    <property type="term" value="P:digestion"/>
    <property type="evidence" value="ECO:0007669"/>
    <property type="project" value="UniProtKB-KW"/>
</dbReference>
<dbReference type="InterPro" id="IPR033116">
    <property type="entry name" value="TRYPSIN_SER"/>
</dbReference>
<dbReference type="PROSITE" id="PS50240">
    <property type="entry name" value="TRYPSIN_DOM"/>
    <property type="match status" value="1"/>
</dbReference>
<dbReference type="InterPro" id="IPR001314">
    <property type="entry name" value="Peptidase_S1A"/>
</dbReference>
<dbReference type="CDD" id="cd00190">
    <property type="entry name" value="Tryp_SPc"/>
    <property type="match status" value="1"/>
</dbReference>
<dbReference type="PANTHER" id="PTHR24260">
    <property type="match status" value="1"/>
</dbReference>
<evidence type="ECO:0000256" key="8">
    <source>
        <dbReference type="ARBA" id="ARBA00023157"/>
    </source>
</evidence>
<evidence type="ECO:0000259" key="12">
    <source>
        <dbReference type="PROSITE" id="PS50240"/>
    </source>
</evidence>
<dbReference type="SMART" id="SM00020">
    <property type="entry name" value="Tryp_SPc"/>
    <property type="match status" value="1"/>
</dbReference>
<name>A0ABD1D6H6_CULPP</name>
<dbReference type="Pfam" id="PF00089">
    <property type="entry name" value="Trypsin"/>
    <property type="match status" value="1"/>
</dbReference>
<comment type="subcellular location">
    <subcellularLocation>
        <location evidence="1">Secreted</location>
    </subcellularLocation>
</comment>
<reference evidence="13 14" key="1">
    <citation type="submission" date="2024-05" db="EMBL/GenBank/DDBJ databases">
        <title>Culex pipiens pipiens assembly and annotation.</title>
        <authorList>
            <person name="Alout H."/>
            <person name="Durand T."/>
        </authorList>
    </citation>
    <scope>NUCLEOTIDE SEQUENCE [LARGE SCALE GENOMIC DNA]</scope>
    <source>
        <strain evidence="13">HA-2024</strain>
        <tissue evidence="13">Whole body</tissue>
    </source>
</reference>
<evidence type="ECO:0000256" key="6">
    <source>
        <dbReference type="ARBA" id="ARBA00022825"/>
    </source>
</evidence>
<keyword evidence="8" id="KW-1015">Disulfide bond</keyword>
<evidence type="ECO:0000313" key="13">
    <source>
        <dbReference type="EMBL" id="KAL1394702.1"/>
    </source>
</evidence>
<dbReference type="EMBL" id="JBEHCU010007471">
    <property type="protein sequence ID" value="KAL1394702.1"/>
    <property type="molecule type" value="Genomic_DNA"/>
</dbReference>
<feature type="signal peptide" evidence="11">
    <location>
        <begin position="1"/>
        <end position="17"/>
    </location>
</feature>
<dbReference type="SUPFAM" id="SSF50494">
    <property type="entry name" value="Trypsin-like serine proteases"/>
    <property type="match status" value="1"/>
</dbReference>
<gene>
    <name evidence="13" type="ORF">pipiens_011766</name>
</gene>
<dbReference type="InterPro" id="IPR001254">
    <property type="entry name" value="Trypsin_dom"/>
</dbReference>
<dbReference type="GO" id="GO:0016485">
    <property type="term" value="P:protein processing"/>
    <property type="evidence" value="ECO:0007669"/>
    <property type="project" value="UniProtKB-ARBA"/>
</dbReference>
<keyword evidence="6 10" id="KW-0720">Serine protease</keyword>
<comment type="caution">
    <text evidence="13">The sequence shown here is derived from an EMBL/GenBank/DDBJ whole genome shotgun (WGS) entry which is preliminary data.</text>
</comment>
<keyword evidence="3 10" id="KW-0645">Protease</keyword>
<dbReference type="InterPro" id="IPR018114">
    <property type="entry name" value="TRYPSIN_HIS"/>
</dbReference>
<feature type="chain" id="PRO_5044758183" description="Peptidase S1 domain-containing protein" evidence="11">
    <location>
        <begin position="18"/>
        <end position="375"/>
    </location>
</feature>
<evidence type="ECO:0000256" key="11">
    <source>
        <dbReference type="SAM" id="SignalP"/>
    </source>
</evidence>
<keyword evidence="11" id="KW-0732">Signal</keyword>
<dbReference type="InterPro" id="IPR043504">
    <property type="entry name" value="Peptidase_S1_PA_chymotrypsin"/>
</dbReference>
<dbReference type="GO" id="GO:0005576">
    <property type="term" value="C:extracellular region"/>
    <property type="evidence" value="ECO:0007669"/>
    <property type="project" value="UniProtKB-SubCell"/>
</dbReference>
<dbReference type="Gene3D" id="2.40.10.10">
    <property type="entry name" value="Trypsin-like serine proteases"/>
    <property type="match status" value="1"/>
</dbReference>
<dbReference type="PROSITE" id="PS00135">
    <property type="entry name" value="TRYPSIN_SER"/>
    <property type="match status" value="1"/>
</dbReference>
<organism evidence="13 14">
    <name type="scientific">Culex pipiens pipiens</name>
    <name type="common">Northern house mosquito</name>
    <dbReference type="NCBI Taxonomy" id="38569"/>
    <lineage>
        <taxon>Eukaryota</taxon>
        <taxon>Metazoa</taxon>
        <taxon>Ecdysozoa</taxon>
        <taxon>Arthropoda</taxon>
        <taxon>Hexapoda</taxon>
        <taxon>Insecta</taxon>
        <taxon>Pterygota</taxon>
        <taxon>Neoptera</taxon>
        <taxon>Endopterygota</taxon>
        <taxon>Diptera</taxon>
        <taxon>Nematocera</taxon>
        <taxon>Culicoidea</taxon>
        <taxon>Culicidae</taxon>
        <taxon>Culicinae</taxon>
        <taxon>Culicini</taxon>
        <taxon>Culex</taxon>
        <taxon>Culex</taxon>
    </lineage>
</organism>
<dbReference type="PRINTS" id="PR00722">
    <property type="entry name" value="CHYMOTRYPSIN"/>
</dbReference>
<evidence type="ECO:0000256" key="5">
    <source>
        <dbReference type="ARBA" id="ARBA00022801"/>
    </source>
</evidence>